<name>A0ABT8K7U9_9MICO</name>
<keyword evidence="3 5" id="KW-0418">Kinase</keyword>
<dbReference type="PANTHER" id="PTHR43095">
    <property type="entry name" value="SUGAR KINASE"/>
    <property type="match status" value="1"/>
</dbReference>
<comment type="caution">
    <text evidence="5">The sequence shown here is derived from an EMBL/GenBank/DDBJ whole genome shotgun (WGS) entry which is preliminary data.</text>
</comment>
<dbReference type="InterPro" id="IPR018484">
    <property type="entry name" value="FGGY_N"/>
</dbReference>
<comment type="similarity">
    <text evidence="1">Belongs to the FGGY kinase family.</text>
</comment>
<organism evidence="5 6">
    <name type="scientific">Leifsonia williamsii</name>
    <dbReference type="NCBI Taxonomy" id="3035919"/>
    <lineage>
        <taxon>Bacteria</taxon>
        <taxon>Bacillati</taxon>
        <taxon>Actinomycetota</taxon>
        <taxon>Actinomycetes</taxon>
        <taxon>Micrococcales</taxon>
        <taxon>Microbacteriaceae</taxon>
        <taxon>Leifsonia</taxon>
    </lineage>
</organism>
<keyword evidence="6" id="KW-1185">Reference proteome</keyword>
<dbReference type="RefSeq" id="WP_301211758.1">
    <property type="nucleotide sequence ID" value="NZ_JAROCF010000001.1"/>
</dbReference>
<keyword evidence="2" id="KW-0808">Transferase</keyword>
<dbReference type="Proteomes" id="UP001174208">
    <property type="component" value="Unassembled WGS sequence"/>
</dbReference>
<proteinExistence type="inferred from homology"/>
<evidence type="ECO:0000259" key="4">
    <source>
        <dbReference type="Pfam" id="PF00370"/>
    </source>
</evidence>
<dbReference type="Pfam" id="PF00370">
    <property type="entry name" value="FGGY_N"/>
    <property type="match status" value="2"/>
</dbReference>
<feature type="domain" description="Carbohydrate kinase FGGY N-terminal" evidence="4">
    <location>
        <begin position="6"/>
        <end position="108"/>
    </location>
</feature>
<accession>A0ABT8K7U9</accession>
<dbReference type="InterPro" id="IPR043129">
    <property type="entry name" value="ATPase_NBD"/>
</dbReference>
<dbReference type="GO" id="GO:0016301">
    <property type="term" value="F:kinase activity"/>
    <property type="evidence" value="ECO:0007669"/>
    <property type="project" value="UniProtKB-KW"/>
</dbReference>
<protein>
    <submittedName>
        <fullName evidence="5">FGGY family carbohydrate kinase</fullName>
    </submittedName>
</protein>
<evidence type="ECO:0000256" key="1">
    <source>
        <dbReference type="ARBA" id="ARBA00009156"/>
    </source>
</evidence>
<evidence type="ECO:0000313" key="5">
    <source>
        <dbReference type="EMBL" id="MDN4613538.1"/>
    </source>
</evidence>
<dbReference type="Gene3D" id="3.30.420.40">
    <property type="match status" value="1"/>
</dbReference>
<sequence>MSGGVFLGLDVGTTRTKAVLVDGDGRALATASAPTPVMRDASGDGRDRRDPAAVLDVLVALIRELGREHAIDTVRGVSLASVGEELVYLDANGQATGPVPCWYVEQAASADPLAPPHRLAGWYALRALAAAGDAVLDRAVSFTDLGSHLLQRLTDTAAPAMDLSHASRTGMLSRDAVEWSAAALAATGAGRLVPPALVHSGEELGRLSPAAASLTGIPAGIPVVAGGHDHLCAAFAAGTRETGDVFVSVGTSESQLLITAEPWETLAVREDEGVEVGFFVDGVHRYVHAAQPSGRRVAELLEAAGATSADLPALYGRMEAGAADDALAADLLTELTRQAESAAALTERLAAVARTAPERLRAGGAPVAFALWRRLREERARVPLQFVQTPELAGVGAALLAAGRGAEVAA</sequence>
<evidence type="ECO:0000256" key="3">
    <source>
        <dbReference type="ARBA" id="ARBA00022777"/>
    </source>
</evidence>
<evidence type="ECO:0000256" key="2">
    <source>
        <dbReference type="ARBA" id="ARBA00022679"/>
    </source>
</evidence>
<dbReference type="SUPFAM" id="SSF53067">
    <property type="entry name" value="Actin-like ATPase domain"/>
    <property type="match status" value="2"/>
</dbReference>
<evidence type="ECO:0000313" key="6">
    <source>
        <dbReference type="Proteomes" id="UP001174208"/>
    </source>
</evidence>
<dbReference type="InterPro" id="IPR050406">
    <property type="entry name" value="FGGY_Carb_Kinase"/>
</dbReference>
<feature type="domain" description="Carbohydrate kinase FGGY N-terminal" evidence="4">
    <location>
        <begin position="142"/>
        <end position="235"/>
    </location>
</feature>
<reference evidence="5" key="1">
    <citation type="submission" date="2023-06" db="EMBL/GenBank/DDBJ databases">
        <title>MT1 and MT2 Draft Genomes of Novel Species.</title>
        <authorList>
            <person name="Venkateswaran K."/>
        </authorList>
    </citation>
    <scope>NUCLEOTIDE SEQUENCE</scope>
    <source>
        <strain evidence="5">F6_8S_P_1B</strain>
    </source>
</reference>
<dbReference type="EMBL" id="JAROCF010000001">
    <property type="protein sequence ID" value="MDN4613538.1"/>
    <property type="molecule type" value="Genomic_DNA"/>
</dbReference>
<gene>
    <name evidence="5" type="ORF">P5G50_03645</name>
</gene>